<dbReference type="PANTHER" id="PTHR32122">
    <property type="entry name" value="TATA BOX-BINDING PROTEIN ASSOCIATED FACTOR RNA POLYMERASE I SUBUNIT A"/>
    <property type="match status" value="1"/>
</dbReference>
<feature type="compositionally biased region" description="Polar residues" evidence="1">
    <location>
        <begin position="131"/>
        <end position="148"/>
    </location>
</feature>
<name>A0A7M7HHZ9_STRPU</name>
<evidence type="ECO:0000313" key="2">
    <source>
        <dbReference type="EnsemblMetazoa" id="XP_011668959"/>
    </source>
</evidence>
<proteinExistence type="predicted"/>
<feature type="compositionally biased region" description="Basic residues" evidence="1">
    <location>
        <begin position="70"/>
        <end position="85"/>
    </location>
</feature>
<feature type="compositionally biased region" description="Basic and acidic residues" evidence="1">
    <location>
        <begin position="195"/>
        <end position="220"/>
    </location>
</feature>
<dbReference type="GO" id="GO:0006360">
    <property type="term" value="P:transcription by RNA polymerase I"/>
    <property type="evidence" value="ECO:0007669"/>
    <property type="project" value="InterPro"/>
</dbReference>
<reference evidence="3" key="1">
    <citation type="submission" date="2015-02" db="EMBL/GenBank/DDBJ databases">
        <title>Genome sequencing for Strongylocentrotus purpuratus.</title>
        <authorList>
            <person name="Murali S."/>
            <person name="Liu Y."/>
            <person name="Vee V."/>
            <person name="English A."/>
            <person name="Wang M."/>
            <person name="Skinner E."/>
            <person name="Han Y."/>
            <person name="Muzny D.M."/>
            <person name="Worley K.C."/>
            <person name="Gibbs R.A."/>
        </authorList>
    </citation>
    <scope>NUCLEOTIDE SEQUENCE</scope>
</reference>
<feature type="compositionally biased region" description="Polar residues" evidence="1">
    <location>
        <begin position="159"/>
        <end position="173"/>
    </location>
</feature>
<feature type="compositionally biased region" description="Basic and acidic residues" evidence="1">
    <location>
        <begin position="18"/>
        <end position="34"/>
    </location>
</feature>
<keyword evidence="3" id="KW-1185">Reference proteome</keyword>
<dbReference type="OrthoDB" id="6272197at2759"/>
<protein>
    <submittedName>
        <fullName evidence="2">Uncharacterized protein</fullName>
    </submittedName>
</protein>
<evidence type="ECO:0000256" key="1">
    <source>
        <dbReference type="SAM" id="MobiDB-lite"/>
    </source>
</evidence>
<feature type="compositionally biased region" description="Polar residues" evidence="1">
    <location>
        <begin position="1"/>
        <end position="17"/>
    </location>
</feature>
<evidence type="ECO:0000313" key="3">
    <source>
        <dbReference type="Proteomes" id="UP000007110"/>
    </source>
</evidence>
<organism evidence="2 3">
    <name type="scientific">Strongylocentrotus purpuratus</name>
    <name type="common">Purple sea urchin</name>
    <dbReference type="NCBI Taxonomy" id="7668"/>
    <lineage>
        <taxon>Eukaryota</taxon>
        <taxon>Metazoa</taxon>
        <taxon>Echinodermata</taxon>
        <taxon>Eleutherozoa</taxon>
        <taxon>Echinozoa</taxon>
        <taxon>Echinoidea</taxon>
        <taxon>Euechinoidea</taxon>
        <taxon>Echinacea</taxon>
        <taxon>Camarodonta</taxon>
        <taxon>Echinidea</taxon>
        <taxon>Strongylocentrotidae</taxon>
        <taxon>Strongylocentrotus</taxon>
    </lineage>
</organism>
<dbReference type="GO" id="GO:0000120">
    <property type="term" value="C:RNA polymerase I transcription regulator complex"/>
    <property type="evidence" value="ECO:0007669"/>
    <property type="project" value="InterPro"/>
</dbReference>
<reference evidence="2" key="2">
    <citation type="submission" date="2021-01" db="UniProtKB">
        <authorList>
            <consortium name="EnsemblMetazoa"/>
        </authorList>
    </citation>
    <scope>IDENTIFICATION</scope>
</reference>
<dbReference type="InterPro" id="IPR039495">
    <property type="entry name" value="TAF1A"/>
</dbReference>
<dbReference type="GeneID" id="105440467"/>
<dbReference type="Pfam" id="PF14929">
    <property type="entry name" value="TAF1_subA"/>
    <property type="match status" value="1"/>
</dbReference>
<accession>A0A7M7HHZ9</accession>
<dbReference type="AlphaFoldDB" id="A0A7M7HHZ9"/>
<dbReference type="Gene3D" id="1.25.40.10">
    <property type="entry name" value="Tetratricopeptide repeat domain"/>
    <property type="match status" value="1"/>
</dbReference>
<dbReference type="InterPro" id="IPR011990">
    <property type="entry name" value="TPR-like_helical_dom_sf"/>
</dbReference>
<sequence>MESSVPSTSKAKPTNSKSNREKGNAKEEKQKDEGSQSSLRDFVIPTKSDKKKRKEKEKKMSVTKSGTKEKHVKKKKKKDKDKKLLKNGTENFTKIKEIDSKKKGKEKAGKSSIINSDIDCTYIKKKKGKSEGSQSNNVTNYVLEQHNASNKEEGIDKAGTSTVSRNENAQNGPQKDKRKGKESKSTATNSESELNDQKKTRGKDSKESGRSATDSREHQIIPKKRKGNSEAKPGSSKKRKKDGSPQQSHEERGSSEDAFLLQHPHLANHIKGQLYCEGVDATSFTAMSNMVKECVLQEKWEDANRILCTMCLYQTPNVECLWKFGAHILQNHPSGNAELVEDLYRFVRKINMTNPYQKKLEHALFLLRENRMKDAFTTLTEMWGVSGRWVEQQSNQPEIRKKMNSAYTGLMGYCQWLEKRKNGGDDDRGEIVIKEATLRKRALNNLGKFNDDPGVWDIFITKQVEMLEAKENNVGKAEELLNNYLSQNPGNPNAHVYLYQFLKRHNKTKKLKPVLKKLATILPAEDYTLEYVNLLLEQKKGSADSAEVLPMLFKMADYSTCRYNTALWETLVEHVIAVVESRSKQAKALLKECWSRRKSWWTRYHFDKHGASESVKKNPDVAQRKAILASIFFGSSYSFVQKVQEAIQKIKPELSEELENEISLWCHPAL</sequence>
<dbReference type="EnsemblMetazoa" id="XM_011670657">
    <property type="protein sequence ID" value="XP_011668959"/>
    <property type="gene ID" value="LOC105440467"/>
</dbReference>
<dbReference type="InterPro" id="IPR052669">
    <property type="entry name" value="SL1/TIF-IB_Component"/>
</dbReference>
<dbReference type="RefSeq" id="XP_011668959.2">
    <property type="nucleotide sequence ID" value="XM_011670657.2"/>
</dbReference>
<feature type="compositionally biased region" description="Basic and acidic residues" evidence="1">
    <location>
        <begin position="93"/>
        <end position="109"/>
    </location>
</feature>
<dbReference type="Proteomes" id="UP000007110">
    <property type="component" value="Unassembled WGS sequence"/>
</dbReference>
<dbReference type="PANTHER" id="PTHR32122:SF1">
    <property type="entry name" value="TATA BOX-BINDING PROTEIN-ASSOCIATED FACTOR RNA POLYMERASE I SUBUNIT A"/>
    <property type="match status" value="1"/>
</dbReference>
<dbReference type="InParanoid" id="A0A7M7HHZ9"/>
<dbReference type="KEGG" id="spu:105440467"/>
<feature type="region of interest" description="Disordered" evidence="1">
    <location>
        <begin position="1"/>
        <end position="255"/>
    </location>
</feature>